<dbReference type="InterPro" id="IPR051100">
    <property type="entry name" value="DnaJ_subfamily_B/C"/>
</dbReference>
<dbReference type="CDD" id="cd06257">
    <property type="entry name" value="DnaJ"/>
    <property type="match status" value="1"/>
</dbReference>
<organism evidence="3 4">
    <name type="scientific">Pichia californica</name>
    <dbReference type="NCBI Taxonomy" id="460514"/>
    <lineage>
        <taxon>Eukaryota</taxon>
        <taxon>Fungi</taxon>
        <taxon>Dikarya</taxon>
        <taxon>Ascomycota</taxon>
        <taxon>Saccharomycotina</taxon>
        <taxon>Pichiomycetes</taxon>
        <taxon>Pichiales</taxon>
        <taxon>Pichiaceae</taxon>
        <taxon>Pichia</taxon>
    </lineage>
</organism>
<evidence type="ECO:0000313" key="3">
    <source>
        <dbReference type="EMBL" id="KAG0686467.1"/>
    </source>
</evidence>
<feature type="compositionally biased region" description="Gly residues" evidence="1">
    <location>
        <begin position="419"/>
        <end position="433"/>
    </location>
</feature>
<dbReference type="PROSITE" id="PS50076">
    <property type="entry name" value="DNAJ_2"/>
    <property type="match status" value="1"/>
</dbReference>
<dbReference type="EMBL" id="PUHW01000494">
    <property type="protein sequence ID" value="KAG0686467.1"/>
    <property type="molecule type" value="Genomic_DNA"/>
</dbReference>
<feature type="domain" description="J" evidence="2">
    <location>
        <begin position="348"/>
        <end position="412"/>
    </location>
</feature>
<dbReference type="GO" id="GO:0030544">
    <property type="term" value="F:Hsp70 protein binding"/>
    <property type="evidence" value="ECO:0007669"/>
    <property type="project" value="TreeGrafter"/>
</dbReference>
<protein>
    <recommendedName>
        <fullName evidence="2">J domain-containing protein</fullName>
    </recommendedName>
</protein>
<accession>A0A9P6WI08</accession>
<dbReference type="PANTHER" id="PTHR43908:SF3">
    <property type="entry name" value="AT29763P-RELATED"/>
    <property type="match status" value="1"/>
</dbReference>
<evidence type="ECO:0000256" key="1">
    <source>
        <dbReference type="SAM" id="MobiDB-lite"/>
    </source>
</evidence>
<keyword evidence="4" id="KW-1185">Reference proteome</keyword>
<dbReference type="InterPro" id="IPR018253">
    <property type="entry name" value="DnaJ_domain_CS"/>
</dbReference>
<evidence type="ECO:0000259" key="2">
    <source>
        <dbReference type="PROSITE" id="PS50076"/>
    </source>
</evidence>
<reference evidence="3" key="1">
    <citation type="submission" date="2020-11" db="EMBL/GenBank/DDBJ databases">
        <title>Kefir isolates.</title>
        <authorList>
            <person name="Marcisauskas S."/>
            <person name="Kim Y."/>
            <person name="Blasche S."/>
        </authorList>
    </citation>
    <scope>NUCLEOTIDE SEQUENCE</scope>
    <source>
        <strain evidence="3">Olga-1</strain>
    </source>
</reference>
<dbReference type="GO" id="GO:0071218">
    <property type="term" value="P:cellular response to misfolded protein"/>
    <property type="evidence" value="ECO:0007669"/>
    <property type="project" value="TreeGrafter"/>
</dbReference>
<dbReference type="AlphaFoldDB" id="A0A9P6WI08"/>
<comment type="caution">
    <text evidence="3">The sequence shown here is derived from an EMBL/GenBank/DDBJ whole genome shotgun (WGS) entry which is preliminary data.</text>
</comment>
<dbReference type="PANTHER" id="PTHR43908">
    <property type="entry name" value="AT29763P-RELATED"/>
    <property type="match status" value="1"/>
</dbReference>
<dbReference type="GO" id="GO:0005789">
    <property type="term" value="C:endoplasmic reticulum membrane"/>
    <property type="evidence" value="ECO:0007669"/>
    <property type="project" value="TreeGrafter"/>
</dbReference>
<feature type="region of interest" description="Disordered" evidence="1">
    <location>
        <begin position="407"/>
        <end position="438"/>
    </location>
</feature>
<dbReference type="Proteomes" id="UP000697127">
    <property type="component" value="Unassembled WGS sequence"/>
</dbReference>
<dbReference type="SUPFAM" id="SSF46565">
    <property type="entry name" value="Chaperone J-domain"/>
    <property type="match status" value="1"/>
</dbReference>
<feature type="non-terminal residue" evidence="3">
    <location>
        <position position="464"/>
    </location>
</feature>
<dbReference type="PROSITE" id="PS00636">
    <property type="entry name" value="DNAJ_1"/>
    <property type="match status" value="1"/>
</dbReference>
<proteinExistence type="predicted"/>
<name>A0A9P6WI08_9ASCO</name>
<gene>
    <name evidence="3" type="ORF">C6P40_003999</name>
</gene>
<sequence>MRTVYVHLLIGAYFNFEIVTPSNKIITDFSDYVINYDSSAFSDCGVTTAIDTFSTSTMVTVGTSEVTGYSNGVTTFVTDGKTTTSTYEAEVVQVTALVTTITSTSYGSVKTLITSTGYITEGSTIEGALYVIDGKILTPSNTYLYTGSTTITSLLQYTTTDNNGNTITTSNDAVLVPEVSTSTWTEVTTLIENTFYTYTTYCPLSSITSLNSSDTTTFITGTKTVTSCSNNKCSDSIVYPIATVTGTTSQALPTISDSGSNSSLSNVGEGSLTYVESKSSEVMQSSSIVPTTLISSTSSSTSTSQGAPAATNYSVVTYQGAGFKIKANSFMVKQKELVEEILSINRTDYYKVLKVDKSSNEVEIKKSYRKLAIKLHPDKNKHPKASEAFKVIAKAFEVLGDDSKRKMYDMTGSDPDSRGGMGGGSSGGPGMSGFSGFQGFPQGGMGGGGLNEEILNMLFGMGGM</sequence>
<dbReference type="InterPro" id="IPR036869">
    <property type="entry name" value="J_dom_sf"/>
</dbReference>
<evidence type="ECO:0000313" key="4">
    <source>
        <dbReference type="Proteomes" id="UP000697127"/>
    </source>
</evidence>
<dbReference type="InterPro" id="IPR001623">
    <property type="entry name" value="DnaJ_domain"/>
</dbReference>
<dbReference type="Gene3D" id="1.10.287.110">
    <property type="entry name" value="DnaJ domain"/>
    <property type="match status" value="1"/>
</dbReference>
<dbReference type="Pfam" id="PF00226">
    <property type="entry name" value="DnaJ"/>
    <property type="match status" value="1"/>
</dbReference>
<dbReference type="SMART" id="SM00271">
    <property type="entry name" value="DnaJ"/>
    <property type="match status" value="1"/>
</dbReference>
<dbReference type="PRINTS" id="PR00625">
    <property type="entry name" value="JDOMAIN"/>
</dbReference>